<name>A0ABW4RT12_9ACTN</name>
<feature type="compositionally biased region" description="Low complexity" evidence="1">
    <location>
        <begin position="36"/>
        <end position="73"/>
    </location>
</feature>
<gene>
    <name evidence="2" type="ORF">ACFSCS_04005</name>
</gene>
<reference evidence="3" key="1">
    <citation type="journal article" date="2019" name="Int. J. Syst. Evol. Microbiol.">
        <title>The Global Catalogue of Microorganisms (GCM) 10K type strain sequencing project: providing services to taxonomists for standard genome sequencing and annotation.</title>
        <authorList>
            <consortium name="The Broad Institute Genomics Platform"/>
            <consortium name="The Broad Institute Genome Sequencing Center for Infectious Disease"/>
            <person name="Wu L."/>
            <person name="Ma J."/>
        </authorList>
    </citation>
    <scope>NUCLEOTIDE SEQUENCE [LARGE SCALE GENOMIC DNA]</scope>
    <source>
        <strain evidence="3">CAIM 431</strain>
    </source>
</reference>
<feature type="region of interest" description="Disordered" evidence="1">
    <location>
        <begin position="35"/>
        <end position="84"/>
    </location>
</feature>
<dbReference type="Proteomes" id="UP001597326">
    <property type="component" value="Unassembled WGS sequence"/>
</dbReference>
<dbReference type="RefSeq" id="WP_343872369.1">
    <property type="nucleotide sequence ID" value="NZ_BAAAIX010000007.1"/>
</dbReference>
<evidence type="ECO:0000313" key="3">
    <source>
        <dbReference type="Proteomes" id="UP001597326"/>
    </source>
</evidence>
<proteinExistence type="predicted"/>
<protein>
    <recommendedName>
        <fullName evidence="4">SH3 domain-containing protein</fullName>
    </recommendedName>
</protein>
<evidence type="ECO:0008006" key="4">
    <source>
        <dbReference type="Google" id="ProtNLM"/>
    </source>
</evidence>
<comment type="caution">
    <text evidence="2">The sequence shown here is derived from an EMBL/GenBank/DDBJ whole genome shotgun (WGS) entry which is preliminary data.</text>
</comment>
<sequence>MHSSVGARPALAVVIGLGLLGGGFALSQVAEAGPLAPAATSAPSASPSTSVSQPTASSSSVPSASASASPSASRTPLPKNCPVDDAEIQVRFPSATMQEVDGGNNWYVDGKLVGRTVRGSGWDLSCPVS</sequence>
<evidence type="ECO:0000256" key="1">
    <source>
        <dbReference type="SAM" id="MobiDB-lite"/>
    </source>
</evidence>
<dbReference type="EMBL" id="JBHUFZ010000008">
    <property type="protein sequence ID" value="MFD1889351.1"/>
    <property type="molecule type" value="Genomic_DNA"/>
</dbReference>
<accession>A0ABW4RT12</accession>
<organism evidence="2 3">
    <name type="scientific">Luteococcus peritonei</name>
    <dbReference type="NCBI Taxonomy" id="88874"/>
    <lineage>
        <taxon>Bacteria</taxon>
        <taxon>Bacillati</taxon>
        <taxon>Actinomycetota</taxon>
        <taxon>Actinomycetes</taxon>
        <taxon>Propionibacteriales</taxon>
        <taxon>Propionibacteriaceae</taxon>
        <taxon>Luteococcus</taxon>
    </lineage>
</organism>
<evidence type="ECO:0000313" key="2">
    <source>
        <dbReference type="EMBL" id="MFD1889351.1"/>
    </source>
</evidence>
<keyword evidence="3" id="KW-1185">Reference proteome</keyword>